<keyword evidence="2" id="KW-1185">Reference proteome</keyword>
<reference evidence="1 2" key="1">
    <citation type="submission" date="2022-08" db="EMBL/GenBank/DDBJ databases">
        <title>Bacterial and archaeal communities from various locations to study Microbial Dark Matter (Phase II).</title>
        <authorList>
            <person name="Stepanauskas R."/>
        </authorList>
    </citation>
    <scope>NUCLEOTIDE SEQUENCE [LARGE SCALE GENOMIC DNA]</scope>
    <source>
        <strain evidence="1 2">PD1</strain>
    </source>
</reference>
<dbReference type="RefSeq" id="WP_259096443.1">
    <property type="nucleotide sequence ID" value="NZ_CP130454.1"/>
</dbReference>
<name>A0ABT2EPC9_9BACT</name>
<accession>A0ABT2EPC9</accession>
<protein>
    <submittedName>
        <fullName evidence="1">Uncharacterized protein</fullName>
    </submittedName>
</protein>
<organism evidence="1 2">
    <name type="scientific">Candidatus Fervidibacter sacchari</name>
    <dbReference type="NCBI Taxonomy" id="1448929"/>
    <lineage>
        <taxon>Bacteria</taxon>
        <taxon>Candidatus Fervidibacterota</taxon>
        <taxon>Candidatus Fervidibacter</taxon>
    </lineage>
</organism>
<evidence type="ECO:0000313" key="1">
    <source>
        <dbReference type="EMBL" id="MCS3919710.1"/>
    </source>
</evidence>
<gene>
    <name evidence="1" type="ORF">M2350_002123</name>
</gene>
<comment type="caution">
    <text evidence="1">The sequence shown here is derived from an EMBL/GenBank/DDBJ whole genome shotgun (WGS) entry which is preliminary data.</text>
</comment>
<dbReference type="EMBL" id="JANUCP010000003">
    <property type="protein sequence ID" value="MCS3919710.1"/>
    <property type="molecule type" value="Genomic_DNA"/>
</dbReference>
<proteinExistence type="predicted"/>
<sequence length="41" mass="4714">MQWLSVEIAVRYSLPICQSPIALRRHFASAEITHYALRITA</sequence>
<dbReference type="Proteomes" id="UP001204798">
    <property type="component" value="Unassembled WGS sequence"/>
</dbReference>
<evidence type="ECO:0000313" key="2">
    <source>
        <dbReference type="Proteomes" id="UP001204798"/>
    </source>
</evidence>